<evidence type="ECO:0000313" key="2">
    <source>
        <dbReference type="EMBL" id="KAH7243789.1"/>
    </source>
</evidence>
<dbReference type="AlphaFoldDB" id="A0A9P9GST9"/>
<dbReference type="OrthoDB" id="10021397at2759"/>
<sequence length="104" mass="10775">MSGVRNLPLIRAATIATIVSGASITNTGIYAPILIGYQVLAGLAWGAGIQVPMIATQGTSKELDLAFETAILLFFQIVGGAFLVGGQTPSTDSVFRLMGLLTYA</sequence>
<keyword evidence="1" id="KW-1133">Transmembrane helix</keyword>
<gene>
    <name evidence="2" type="ORF">B0J15DRAFT_469703</name>
</gene>
<keyword evidence="1" id="KW-0472">Membrane</keyword>
<organism evidence="2 3">
    <name type="scientific">Fusarium solani</name>
    <name type="common">Filamentous fungus</name>
    <dbReference type="NCBI Taxonomy" id="169388"/>
    <lineage>
        <taxon>Eukaryota</taxon>
        <taxon>Fungi</taxon>
        <taxon>Dikarya</taxon>
        <taxon>Ascomycota</taxon>
        <taxon>Pezizomycotina</taxon>
        <taxon>Sordariomycetes</taxon>
        <taxon>Hypocreomycetidae</taxon>
        <taxon>Hypocreales</taxon>
        <taxon>Nectriaceae</taxon>
        <taxon>Fusarium</taxon>
        <taxon>Fusarium solani species complex</taxon>
    </lineage>
</organism>
<evidence type="ECO:0000313" key="3">
    <source>
        <dbReference type="Proteomes" id="UP000736672"/>
    </source>
</evidence>
<dbReference type="EMBL" id="JAGTJS010000018">
    <property type="protein sequence ID" value="KAH7243789.1"/>
    <property type="molecule type" value="Genomic_DNA"/>
</dbReference>
<proteinExistence type="predicted"/>
<comment type="caution">
    <text evidence="2">The sequence shown here is derived from an EMBL/GenBank/DDBJ whole genome shotgun (WGS) entry which is preliminary data.</text>
</comment>
<dbReference type="Proteomes" id="UP000736672">
    <property type="component" value="Unassembled WGS sequence"/>
</dbReference>
<keyword evidence="1" id="KW-0812">Transmembrane</keyword>
<name>A0A9P9GST9_FUSSL</name>
<feature type="transmembrane region" description="Helical" evidence="1">
    <location>
        <begin position="29"/>
        <end position="53"/>
    </location>
</feature>
<keyword evidence="3" id="KW-1185">Reference proteome</keyword>
<feature type="transmembrane region" description="Helical" evidence="1">
    <location>
        <begin position="65"/>
        <end position="85"/>
    </location>
</feature>
<evidence type="ECO:0000256" key="1">
    <source>
        <dbReference type="SAM" id="Phobius"/>
    </source>
</evidence>
<reference evidence="2" key="1">
    <citation type="journal article" date="2021" name="Nat. Commun.">
        <title>Genetic determinants of endophytism in the Arabidopsis root mycobiome.</title>
        <authorList>
            <person name="Mesny F."/>
            <person name="Miyauchi S."/>
            <person name="Thiergart T."/>
            <person name="Pickel B."/>
            <person name="Atanasova L."/>
            <person name="Karlsson M."/>
            <person name="Huettel B."/>
            <person name="Barry K.W."/>
            <person name="Haridas S."/>
            <person name="Chen C."/>
            <person name="Bauer D."/>
            <person name="Andreopoulos W."/>
            <person name="Pangilinan J."/>
            <person name="LaButti K."/>
            <person name="Riley R."/>
            <person name="Lipzen A."/>
            <person name="Clum A."/>
            <person name="Drula E."/>
            <person name="Henrissat B."/>
            <person name="Kohler A."/>
            <person name="Grigoriev I.V."/>
            <person name="Martin F.M."/>
            <person name="Hacquard S."/>
        </authorList>
    </citation>
    <scope>NUCLEOTIDE SEQUENCE</scope>
    <source>
        <strain evidence="2">FSSC 5 MPI-SDFR-AT-0091</strain>
    </source>
</reference>
<protein>
    <recommendedName>
        <fullName evidence="4">MFS transporter</fullName>
    </recommendedName>
</protein>
<evidence type="ECO:0008006" key="4">
    <source>
        <dbReference type="Google" id="ProtNLM"/>
    </source>
</evidence>
<accession>A0A9P9GST9</accession>